<comment type="cofactor">
    <cofactor evidence="1">
        <name>Fe cation</name>
        <dbReference type="ChEBI" id="CHEBI:24875"/>
    </cofactor>
</comment>
<gene>
    <name evidence="10" type="ORF">crov452</name>
</gene>
<organismHost>
    <name type="scientific">Cafeteria roenbergensis</name>
    <name type="common">Marine flagellate</name>
    <dbReference type="NCBI Taxonomy" id="33653"/>
</organismHost>
<keyword evidence="6" id="KW-0408">Iron</keyword>
<evidence type="ECO:0000256" key="9">
    <source>
        <dbReference type="ARBA" id="ARBA00030749"/>
    </source>
</evidence>
<evidence type="ECO:0000256" key="6">
    <source>
        <dbReference type="ARBA" id="ARBA00023004"/>
    </source>
</evidence>
<evidence type="ECO:0000313" key="11">
    <source>
        <dbReference type="Proteomes" id="UP000029781"/>
    </source>
</evidence>
<dbReference type="GO" id="GO:0004748">
    <property type="term" value="F:ribonucleoside-diphosphate reductase activity, thioredoxin disulfide as acceptor"/>
    <property type="evidence" value="ECO:0007669"/>
    <property type="project" value="UniProtKB-EC"/>
</dbReference>
<dbReference type="UniPathway" id="UPA00326"/>
<dbReference type="InterPro" id="IPR000358">
    <property type="entry name" value="RNR_small_fam"/>
</dbReference>
<dbReference type="KEGG" id="vg:9887855"/>
<dbReference type="RefSeq" id="YP_003970085.1">
    <property type="nucleotide sequence ID" value="NC_014637.1"/>
</dbReference>
<evidence type="ECO:0000256" key="7">
    <source>
        <dbReference type="ARBA" id="ARBA00023116"/>
    </source>
</evidence>
<keyword evidence="7" id="KW-0215">Deoxyribonucleotide synthesis</keyword>
<dbReference type="Gene3D" id="1.10.620.20">
    <property type="entry name" value="Ribonucleotide Reductase, subunit A"/>
    <property type="match status" value="1"/>
</dbReference>
<dbReference type="InterPro" id="IPR033909">
    <property type="entry name" value="RNR_small"/>
</dbReference>
<comment type="similarity">
    <text evidence="2">Belongs to the ribonucleoside diphosphate reductase small chain family.</text>
</comment>
<sequence>MNNLDMNEELLKSENSRYTVFPIKYHKIWDLYKKMEAAFWTAEEIDWSKDKHDFKKLNQDEQRFIKYVLAFFSASDTIVNINLGERLSHEVQPLEAKIAYTFQMMMEGIHSEVYALQIDNIIEDVQERKDILNSIETVPCIKAKTDWMLKWVKSEESFATRMVAQVISEGLFFSGSFCAIFWLKNKNIMPGLISSNELIARDEGMHCDYSIMLYHMLQNKLSQEKIQQMFKDAVETERIFICESLPCSLLGMNADLMEQYIKFVADQLIIKLGYNKIFKVDNPFTWMEAISIEGKTNFFEHRPTQYQRADVNNHTKNQAFEISDDF</sequence>
<protein>
    <recommendedName>
        <fullName evidence="4">Ribonucleoside-diphosphate reductase small chain</fullName>
        <ecNumber evidence="3">1.17.4.1</ecNumber>
    </recommendedName>
    <alternativeName>
        <fullName evidence="9">Ribonucleotide reductase small subunit</fullName>
    </alternativeName>
</protein>
<keyword evidence="5" id="KW-0560">Oxidoreductase</keyword>
<dbReference type="SUPFAM" id="SSF47240">
    <property type="entry name" value="Ferritin-like"/>
    <property type="match status" value="1"/>
</dbReference>
<dbReference type="Pfam" id="PF00268">
    <property type="entry name" value="Ribonuc_red_sm"/>
    <property type="match status" value="1"/>
</dbReference>
<dbReference type="CDD" id="cd01049">
    <property type="entry name" value="RNRR2"/>
    <property type="match status" value="1"/>
</dbReference>
<dbReference type="InterPro" id="IPR009078">
    <property type="entry name" value="Ferritin-like_SF"/>
</dbReference>
<dbReference type="PANTHER" id="PTHR23409:SF18">
    <property type="entry name" value="RIBONUCLEOSIDE-DIPHOSPHATE REDUCTASE SUBUNIT M2"/>
    <property type="match status" value="1"/>
</dbReference>
<evidence type="ECO:0000256" key="4">
    <source>
        <dbReference type="ARBA" id="ARBA00014347"/>
    </source>
</evidence>
<accession>E3T5M3</accession>
<evidence type="ECO:0000313" key="10">
    <source>
        <dbReference type="EMBL" id="ADO67486.1"/>
    </source>
</evidence>
<evidence type="ECO:0000256" key="3">
    <source>
        <dbReference type="ARBA" id="ARBA00012274"/>
    </source>
</evidence>
<evidence type="ECO:0000256" key="5">
    <source>
        <dbReference type="ARBA" id="ARBA00023002"/>
    </source>
</evidence>
<proteinExistence type="inferred from homology"/>
<dbReference type="EMBL" id="GU244497">
    <property type="protein sequence ID" value="ADO67486.1"/>
    <property type="molecule type" value="Genomic_DNA"/>
</dbReference>
<evidence type="ECO:0000256" key="8">
    <source>
        <dbReference type="ARBA" id="ARBA00025523"/>
    </source>
</evidence>
<dbReference type="Proteomes" id="UP000029781">
    <property type="component" value="Segment"/>
</dbReference>
<evidence type="ECO:0000256" key="2">
    <source>
        <dbReference type="ARBA" id="ARBA00009303"/>
    </source>
</evidence>
<dbReference type="EC" id="1.17.4.1" evidence="3"/>
<organism evidence="10 11">
    <name type="scientific">Cafeteria roenbergensis virus (strain BV-PW1)</name>
    <name type="common">CroV</name>
    <dbReference type="NCBI Taxonomy" id="693272"/>
    <lineage>
        <taxon>Viruses</taxon>
        <taxon>Varidnaviria</taxon>
        <taxon>Bamfordvirae</taxon>
        <taxon>Nucleocytoviricota</taxon>
        <taxon>Megaviricetes</taxon>
        <taxon>Imitervirales</taxon>
        <taxon>Mimiviridae</taxon>
        <taxon>Aliimimivirinae</taxon>
        <taxon>Rheavirus</taxon>
        <taxon>Rheavirus sinusmexicani</taxon>
    </lineage>
</organism>
<reference evidence="10 11" key="1">
    <citation type="journal article" date="2010" name="Proc. Natl. Acad. Sci. U.S.A.">
        <title>Giant virus with a remarkable complement of genes infects marine zooplankton.</title>
        <authorList>
            <person name="Fischer M.G."/>
            <person name="Allen M.J."/>
            <person name="Wilson W.H."/>
            <person name="Suttle C.A."/>
        </authorList>
    </citation>
    <scope>NUCLEOTIDE SEQUENCE [LARGE SCALE GENOMIC DNA]</scope>
    <source>
        <strain evidence="10 11">BV-PW1</strain>
    </source>
</reference>
<dbReference type="GO" id="GO:0009263">
    <property type="term" value="P:deoxyribonucleotide biosynthetic process"/>
    <property type="evidence" value="ECO:0007669"/>
    <property type="project" value="UniProtKB-KW"/>
</dbReference>
<dbReference type="PANTHER" id="PTHR23409">
    <property type="entry name" value="RIBONUCLEOSIDE-DIPHOSPHATE REDUCTASE SMALL CHAIN"/>
    <property type="match status" value="1"/>
</dbReference>
<dbReference type="InterPro" id="IPR030475">
    <property type="entry name" value="RNR_small_AS"/>
</dbReference>
<evidence type="ECO:0000256" key="1">
    <source>
        <dbReference type="ARBA" id="ARBA00001962"/>
    </source>
</evidence>
<name>E3T5M3_CROVB</name>
<dbReference type="InterPro" id="IPR012348">
    <property type="entry name" value="RNR-like"/>
</dbReference>
<dbReference type="GeneID" id="9887855"/>
<dbReference type="OrthoDB" id="4477at10239"/>
<comment type="function">
    <text evidence="8">Ribonucleoside-diphosphate reductase holoenzyme provides the precursors necessary for viral DNA synthesis. Allows virus growth in non-dividing cells. Catalyzes the biosynthesis of deoxyribonucleotides from the corresponding ribonucleotides.</text>
</comment>
<dbReference type="PROSITE" id="PS00368">
    <property type="entry name" value="RIBORED_SMALL"/>
    <property type="match status" value="1"/>
</dbReference>
<keyword evidence="11" id="KW-1185">Reference proteome</keyword>